<evidence type="ECO:0000313" key="6">
    <source>
        <dbReference type="EMBL" id="AIT93358.1"/>
    </source>
</evidence>
<accession>A0A097KJK9</accession>
<dbReference type="GeneID" id="31078325"/>
<dbReference type="InterPro" id="IPR011263">
    <property type="entry name" value="DNA-dir_RNA_pol_RpoA/D/Rpb3"/>
</dbReference>
<gene>
    <name evidence="6" type="primary">rpoA</name>
</gene>
<dbReference type="RefSeq" id="YP_009104819.1">
    <property type="nucleotide sequence ID" value="NC_025524.1"/>
</dbReference>
<name>A0A097KJK9_9CHLO</name>
<dbReference type="Gene3D" id="3.30.1360.10">
    <property type="entry name" value="RNA polymerase, RBP11-like subunit"/>
    <property type="match status" value="2"/>
</dbReference>
<dbReference type="GO" id="GO:0003899">
    <property type="term" value="F:DNA-directed RNA polymerase activity"/>
    <property type="evidence" value="ECO:0007669"/>
    <property type="project" value="InterPro"/>
</dbReference>
<keyword evidence="2" id="KW-0804">Transcription</keyword>
<dbReference type="CDD" id="cd06928">
    <property type="entry name" value="RNAP_alpha_NTD"/>
    <property type="match status" value="1"/>
</dbReference>
<evidence type="ECO:0000256" key="3">
    <source>
        <dbReference type="ARBA" id="ARBA00031776"/>
    </source>
</evidence>
<dbReference type="GO" id="GO:0046983">
    <property type="term" value="F:protein dimerization activity"/>
    <property type="evidence" value="ECO:0007669"/>
    <property type="project" value="InterPro"/>
</dbReference>
<feature type="compositionally biased region" description="Polar residues" evidence="4">
    <location>
        <begin position="206"/>
        <end position="219"/>
    </location>
</feature>
<organism evidence="6">
    <name type="scientific">Symbiochloris handae</name>
    <dbReference type="NCBI Taxonomy" id="1853882"/>
    <lineage>
        <taxon>Eukaryota</taxon>
        <taxon>Viridiplantae</taxon>
        <taxon>Chlorophyta</taxon>
        <taxon>core chlorophytes</taxon>
        <taxon>Trebouxiophyceae</taxon>
        <taxon>Trebouxiales</taxon>
        <taxon>Trebouxiaceae</taxon>
        <taxon>Symbiochloris</taxon>
    </lineage>
</organism>
<keyword evidence="1" id="KW-0240">DNA-directed RNA polymerase</keyword>
<evidence type="ECO:0000256" key="2">
    <source>
        <dbReference type="ARBA" id="ARBA00023163"/>
    </source>
</evidence>
<dbReference type="AlphaFoldDB" id="A0A097KJK9"/>
<proteinExistence type="predicted"/>
<reference evidence="6" key="1">
    <citation type="journal article" date="2014" name="BMC Evol. Biol.">
        <title>Chloroplast phylogenomic analysis resolves deep-level relationships within the green algal class Trebouxiophyceae.</title>
        <authorList>
            <person name="Lemieux C."/>
            <person name="Otis C."/>
            <person name="Turmel M."/>
        </authorList>
    </citation>
    <scope>NUCLEOTIDE SEQUENCE</scope>
</reference>
<dbReference type="GO" id="GO:0000428">
    <property type="term" value="C:DNA-directed RNA polymerase complex"/>
    <property type="evidence" value="ECO:0007669"/>
    <property type="project" value="UniProtKB-KW"/>
</dbReference>
<dbReference type="GO" id="GO:0006351">
    <property type="term" value="P:DNA-templated transcription"/>
    <property type="evidence" value="ECO:0007669"/>
    <property type="project" value="InterPro"/>
</dbReference>
<dbReference type="SUPFAM" id="SSF55257">
    <property type="entry name" value="RBP11-like subunits of RNA polymerase"/>
    <property type="match status" value="1"/>
</dbReference>
<protein>
    <recommendedName>
        <fullName evidence="3">Plastid-encoded RNA polymerase subunit alpha</fullName>
    </recommendedName>
</protein>
<feature type="domain" description="DNA-directed RNA polymerase RpoA/D/Rpb3-type" evidence="5">
    <location>
        <begin position="20"/>
        <end position="335"/>
    </location>
</feature>
<feature type="compositionally biased region" description="Polar residues" evidence="4">
    <location>
        <begin position="232"/>
        <end position="252"/>
    </location>
</feature>
<dbReference type="Gene3D" id="2.170.120.12">
    <property type="entry name" value="DNA-directed RNA polymerase, insert domain"/>
    <property type="match status" value="1"/>
</dbReference>
<dbReference type="EMBL" id="KM462860">
    <property type="protein sequence ID" value="AIT93358.1"/>
    <property type="molecule type" value="Genomic_DNA"/>
</dbReference>
<dbReference type="InterPro" id="IPR036603">
    <property type="entry name" value="RBP11-like"/>
</dbReference>
<keyword evidence="6" id="KW-0934">Plastid</keyword>
<evidence type="ECO:0000256" key="1">
    <source>
        <dbReference type="ARBA" id="ARBA00022478"/>
    </source>
</evidence>
<dbReference type="SUPFAM" id="SSF56553">
    <property type="entry name" value="Insert subdomain of RNA polymerase alpha subunit"/>
    <property type="match status" value="1"/>
</dbReference>
<keyword evidence="6" id="KW-0150">Chloroplast</keyword>
<evidence type="ECO:0000256" key="4">
    <source>
        <dbReference type="SAM" id="MobiDB-lite"/>
    </source>
</evidence>
<sequence length="438" mass="48866">MKDFEIRCDESHLEKNNTLYGKFTLGPFLPGQGTTFGNALRRSLLSELSGLAITAFEILGVMQEFSTLPGLRESVLDLSLNLKQVVLTGILPCSMPPIGFLKVRGPAIIYGADLKLPAGIYCASPEQYIGTLASNGVLNMKFLVSVGKGYSTQPYSLYRSLSKIKLQPTLSANSVNKLQNTPLFDGEWRSSLDSVAEMQNFSKLGVENPSSKMQRSNIASKKKTSQEHKSSNTEFYTESTNYENNANSTNLNPPGYVNIQKQTFQRVTPHQVLPIDAVFTPVSQVNFLTQVNDRFETARENIVLEIWTNGSIHPKRALEEAALSLVQNFDILLKSIQQASSFYRGLRYFNSLESLNEKKKSSENPDLSLHRSVYNLDIGNLDFSLETFILLKKAKVKTLADLLKIKNSYSNGRNTFFNEKAINEISKVVNQFGINLSL</sequence>
<dbReference type="SMART" id="SM00662">
    <property type="entry name" value="RPOLD"/>
    <property type="match status" value="1"/>
</dbReference>
<evidence type="ECO:0000259" key="5">
    <source>
        <dbReference type="SMART" id="SM00662"/>
    </source>
</evidence>
<dbReference type="Gene3D" id="1.10.150.20">
    <property type="entry name" value="5' to 3' exonuclease, C-terminal subdomain"/>
    <property type="match status" value="1"/>
</dbReference>
<dbReference type="Pfam" id="PF01193">
    <property type="entry name" value="RNA_pol_L"/>
    <property type="match status" value="1"/>
</dbReference>
<geneLocation type="chloroplast" evidence="6"/>
<feature type="region of interest" description="Disordered" evidence="4">
    <location>
        <begin position="206"/>
        <end position="252"/>
    </location>
</feature>
<dbReference type="InterPro" id="IPR011262">
    <property type="entry name" value="DNA-dir_RNA_pol_insert"/>
</dbReference>
<dbReference type="Pfam" id="PF01000">
    <property type="entry name" value="RNA_pol_A_bac"/>
    <property type="match status" value="1"/>
</dbReference>
<dbReference type="InterPro" id="IPR036643">
    <property type="entry name" value="RNApol_insert_sf"/>
</dbReference>